<comment type="caution">
    <text evidence="1">The sequence shown here is derived from an EMBL/GenBank/DDBJ whole genome shotgun (WGS) entry which is preliminary data.</text>
</comment>
<dbReference type="Proteomes" id="UP001054252">
    <property type="component" value="Unassembled WGS sequence"/>
</dbReference>
<evidence type="ECO:0000313" key="2">
    <source>
        <dbReference type="Proteomes" id="UP001054252"/>
    </source>
</evidence>
<sequence>MDSKLIKNLSVQFQQKELDACMLSVQEATTRFRAHFCQQFINRMMSLQTGSIVMKETDNRVEARMFSNAMLSIAFQVLFIELRKMNFLKMSMKCIG</sequence>
<dbReference type="AlphaFoldDB" id="A0AAV5IPF1"/>
<evidence type="ECO:0000313" key="1">
    <source>
        <dbReference type="EMBL" id="GKV01774.1"/>
    </source>
</evidence>
<accession>A0AAV5IPF1</accession>
<keyword evidence="2" id="KW-1185">Reference proteome</keyword>
<protein>
    <submittedName>
        <fullName evidence="1">Uncharacterized protein</fullName>
    </submittedName>
</protein>
<dbReference type="EMBL" id="BPVZ01000017">
    <property type="protein sequence ID" value="GKV01774.1"/>
    <property type="molecule type" value="Genomic_DNA"/>
</dbReference>
<proteinExistence type="predicted"/>
<organism evidence="1 2">
    <name type="scientific">Rubroshorea leprosula</name>
    <dbReference type="NCBI Taxonomy" id="152421"/>
    <lineage>
        <taxon>Eukaryota</taxon>
        <taxon>Viridiplantae</taxon>
        <taxon>Streptophyta</taxon>
        <taxon>Embryophyta</taxon>
        <taxon>Tracheophyta</taxon>
        <taxon>Spermatophyta</taxon>
        <taxon>Magnoliopsida</taxon>
        <taxon>eudicotyledons</taxon>
        <taxon>Gunneridae</taxon>
        <taxon>Pentapetalae</taxon>
        <taxon>rosids</taxon>
        <taxon>malvids</taxon>
        <taxon>Malvales</taxon>
        <taxon>Dipterocarpaceae</taxon>
        <taxon>Rubroshorea</taxon>
    </lineage>
</organism>
<gene>
    <name evidence="1" type="ORF">SLEP1_g14303</name>
</gene>
<name>A0AAV5IPF1_9ROSI</name>
<reference evidence="1 2" key="1">
    <citation type="journal article" date="2021" name="Commun. Biol.">
        <title>The genome of Shorea leprosula (Dipterocarpaceae) highlights the ecological relevance of drought in aseasonal tropical rainforests.</title>
        <authorList>
            <person name="Ng K.K.S."/>
            <person name="Kobayashi M.J."/>
            <person name="Fawcett J.A."/>
            <person name="Hatakeyama M."/>
            <person name="Paape T."/>
            <person name="Ng C.H."/>
            <person name="Ang C.C."/>
            <person name="Tnah L.H."/>
            <person name="Lee C.T."/>
            <person name="Nishiyama T."/>
            <person name="Sese J."/>
            <person name="O'Brien M.J."/>
            <person name="Copetti D."/>
            <person name="Mohd Noor M.I."/>
            <person name="Ong R.C."/>
            <person name="Putra M."/>
            <person name="Sireger I.Z."/>
            <person name="Indrioko S."/>
            <person name="Kosugi Y."/>
            <person name="Izuno A."/>
            <person name="Isagi Y."/>
            <person name="Lee S.L."/>
            <person name="Shimizu K.K."/>
        </authorList>
    </citation>
    <scope>NUCLEOTIDE SEQUENCE [LARGE SCALE GENOMIC DNA]</scope>
    <source>
        <strain evidence="1">214</strain>
    </source>
</reference>